<reference evidence="2 3" key="1">
    <citation type="submission" date="2015-01" db="EMBL/GenBank/DDBJ databases">
        <title>Erwinia tracheiphila.</title>
        <authorList>
            <person name="Shapiro L.R."/>
        </authorList>
    </citation>
    <scope>NUCLEOTIDE SEQUENCE [LARGE SCALE GENOMIC DNA]</scope>
    <source>
        <strain evidence="2 3">BuffGH</strain>
    </source>
</reference>
<accession>A0A0M2KEA6</accession>
<dbReference type="PATRIC" id="fig|65700.7.peg.5120"/>
<dbReference type="EMBL" id="JXNU01000003">
    <property type="protein sequence ID" value="KKF37264.1"/>
    <property type="molecule type" value="Genomic_DNA"/>
</dbReference>
<gene>
    <name evidence="1" type="ORF">AV903_22820</name>
    <name evidence="2" type="ORF">SY86_20590</name>
</gene>
<dbReference type="Proteomes" id="UP000264980">
    <property type="component" value="Chromosome"/>
</dbReference>
<dbReference type="Pfam" id="PF07377">
    <property type="entry name" value="DUF1493"/>
    <property type="match status" value="1"/>
</dbReference>
<name>A0A0M2KEA6_9GAMM</name>
<dbReference type="EMBL" id="CP013970">
    <property type="protein sequence ID" value="AXF78205.1"/>
    <property type="molecule type" value="Genomic_DNA"/>
</dbReference>
<evidence type="ECO:0000313" key="4">
    <source>
        <dbReference type="Proteomes" id="UP000264980"/>
    </source>
</evidence>
<evidence type="ECO:0000313" key="3">
    <source>
        <dbReference type="Proteomes" id="UP000033924"/>
    </source>
</evidence>
<organism evidence="2 3">
    <name type="scientific">Erwinia tracheiphila</name>
    <dbReference type="NCBI Taxonomy" id="65700"/>
    <lineage>
        <taxon>Bacteria</taxon>
        <taxon>Pseudomonadati</taxon>
        <taxon>Pseudomonadota</taxon>
        <taxon>Gammaproteobacteria</taxon>
        <taxon>Enterobacterales</taxon>
        <taxon>Erwiniaceae</taxon>
        <taxon>Erwinia</taxon>
    </lineage>
</organism>
<sequence>MVTDDEILSFFRDKLPETATLTFKRIPFQIDDILQESIESDDMAYAINDYAEKFFVDMSSMNFESYYPWKVAWFFRKWYTSKPLNQEKKPLTVRMLAESAKAGRWLYD</sequence>
<dbReference type="Proteomes" id="UP000033924">
    <property type="component" value="Unassembled WGS sequence"/>
</dbReference>
<keyword evidence="3" id="KW-1185">Reference proteome</keyword>
<dbReference type="RefSeq" id="WP_020322708.1">
    <property type="nucleotide sequence ID" value="NZ_CP013970.1"/>
</dbReference>
<reference evidence="1 4" key="2">
    <citation type="submission" date="2016-01" db="EMBL/GenBank/DDBJ databases">
        <authorList>
            <person name="Oliw E.H."/>
        </authorList>
    </citation>
    <scope>NUCLEOTIDE SEQUENCE [LARGE SCALE GENOMIC DNA]</scope>
    <source>
        <strain evidence="1 4">MDcuke</strain>
    </source>
</reference>
<dbReference type="AlphaFoldDB" id="A0A0M2KEA6"/>
<evidence type="ECO:0000313" key="2">
    <source>
        <dbReference type="EMBL" id="KKF37264.1"/>
    </source>
</evidence>
<evidence type="ECO:0000313" key="1">
    <source>
        <dbReference type="EMBL" id="AXF78205.1"/>
    </source>
</evidence>
<proteinExistence type="predicted"/>
<protein>
    <submittedName>
        <fullName evidence="2">Cytoplasmic protein</fullName>
    </submittedName>
    <submittedName>
        <fullName evidence="1">DUF1493 family protein</fullName>
    </submittedName>
</protein>
<dbReference type="InterPro" id="IPR010862">
    <property type="entry name" value="DUF1493"/>
</dbReference>